<accession>A0A9P8ALX3</accession>
<keyword evidence="3" id="KW-1185">Reference proteome</keyword>
<proteinExistence type="predicted"/>
<evidence type="ECO:0000313" key="3">
    <source>
        <dbReference type="Proteomes" id="UP000812287"/>
    </source>
</evidence>
<feature type="compositionally biased region" description="Polar residues" evidence="1">
    <location>
        <begin position="17"/>
        <end position="33"/>
    </location>
</feature>
<feature type="region of interest" description="Disordered" evidence="1">
    <location>
        <begin position="90"/>
        <end position="109"/>
    </location>
</feature>
<dbReference type="Proteomes" id="UP000812287">
    <property type="component" value="Unassembled WGS sequence"/>
</dbReference>
<feature type="compositionally biased region" description="Basic and acidic residues" evidence="1">
    <location>
        <begin position="1"/>
        <end position="12"/>
    </location>
</feature>
<dbReference type="EMBL" id="MU250602">
    <property type="protein sequence ID" value="KAG7439282.1"/>
    <property type="molecule type" value="Genomic_DNA"/>
</dbReference>
<comment type="caution">
    <text evidence="2">The sequence shown here is derived from an EMBL/GenBank/DDBJ whole genome shotgun (WGS) entry which is preliminary data.</text>
</comment>
<reference evidence="2" key="1">
    <citation type="submission" date="2020-11" db="EMBL/GenBank/DDBJ databases">
        <title>Adaptations for nitrogen fixation in a non-lichenized fungal sporocarp promotes dispersal by wood-feeding termites.</title>
        <authorList>
            <consortium name="DOE Joint Genome Institute"/>
            <person name="Koch R.A."/>
            <person name="Yoon G."/>
            <person name="Arayal U."/>
            <person name="Lail K."/>
            <person name="Amirebrahimi M."/>
            <person name="Labutti K."/>
            <person name="Lipzen A."/>
            <person name="Riley R."/>
            <person name="Barry K."/>
            <person name="Henrissat B."/>
            <person name="Grigoriev I.V."/>
            <person name="Herr J.R."/>
            <person name="Aime M.C."/>
        </authorList>
    </citation>
    <scope>NUCLEOTIDE SEQUENCE</scope>
    <source>
        <strain evidence="2">MCA 3950</strain>
    </source>
</reference>
<name>A0A9P8ALX3_9AGAR</name>
<gene>
    <name evidence="2" type="ORF">BT62DRAFT_768340</name>
</gene>
<dbReference type="RefSeq" id="XP_043032782.1">
    <property type="nucleotide sequence ID" value="XM_043182214.1"/>
</dbReference>
<protein>
    <submittedName>
        <fullName evidence="2">Uncharacterized protein</fullName>
    </submittedName>
</protein>
<feature type="region of interest" description="Disordered" evidence="1">
    <location>
        <begin position="1"/>
        <end position="39"/>
    </location>
</feature>
<dbReference type="GeneID" id="66104510"/>
<evidence type="ECO:0000256" key="1">
    <source>
        <dbReference type="SAM" id="MobiDB-lite"/>
    </source>
</evidence>
<organism evidence="2 3">
    <name type="scientific">Guyanagaster necrorhizus</name>
    <dbReference type="NCBI Taxonomy" id="856835"/>
    <lineage>
        <taxon>Eukaryota</taxon>
        <taxon>Fungi</taxon>
        <taxon>Dikarya</taxon>
        <taxon>Basidiomycota</taxon>
        <taxon>Agaricomycotina</taxon>
        <taxon>Agaricomycetes</taxon>
        <taxon>Agaricomycetidae</taxon>
        <taxon>Agaricales</taxon>
        <taxon>Marasmiineae</taxon>
        <taxon>Physalacriaceae</taxon>
        <taxon>Guyanagaster</taxon>
    </lineage>
</organism>
<evidence type="ECO:0000313" key="2">
    <source>
        <dbReference type="EMBL" id="KAG7439282.1"/>
    </source>
</evidence>
<sequence>MVHFADVAEHQGRLSGAPTSRASNSIKNDSAESNLKMPGAIHLRVKIQRAKGADMSRSQRRHDSCCVKILEKMDDKRENSRAIIAIDSQVAGGSKDKPDDLAESLKTVK</sequence>
<dbReference type="AlphaFoldDB" id="A0A9P8ALX3"/>